<organism evidence="1">
    <name type="scientific">Herelleviridae sp. cttEB8</name>
    <dbReference type="NCBI Taxonomy" id="2825832"/>
    <lineage>
        <taxon>Viruses</taxon>
        <taxon>Duplodnaviria</taxon>
        <taxon>Heunggongvirae</taxon>
        <taxon>Uroviricota</taxon>
        <taxon>Caudoviricetes</taxon>
        <taxon>Herelleviridae</taxon>
    </lineage>
</organism>
<dbReference type="EMBL" id="BK015344">
    <property type="protein sequence ID" value="DAE02346.1"/>
    <property type="molecule type" value="Genomic_DNA"/>
</dbReference>
<proteinExistence type="predicted"/>
<sequence length="57" mass="6626">MHKPSDGSPRMYDRIVKRFGFSDYISINGETPVDVKEIDLPDLKVAEERGYIQIRNK</sequence>
<protein>
    <submittedName>
        <fullName evidence="1">Uncharacterized protein</fullName>
    </submittedName>
</protein>
<reference evidence="1" key="1">
    <citation type="journal article" date="2021" name="Proc. Natl. Acad. Sci. U.S.A.">
        <title>A Catalog of Tens of Thousands of Viruses from Human Metagenomes Reveals Hidden Associations with Chronic Diseases.</title>
        <authorList>
            <person name="Tisza M.J."/>
            <person name="Buck C.B."/>
        </authorList>
    </citation>
    <scope>NUCLEOTIDE SEQUENCE</scope>
    <source>
        <strain evidence="1">CttEB8</strain>
    </source>
</reference>
<name>A0A8S5P5S6_9CAUD</name>
<accession>A0A8S5P5S6</accession>
<evidence type="ECO:0000313" key="1">
    <source>
        <dbReference type="EMBL" id="DAE02346.1"/>
    </source>
</evidence>